<dbReference type="RefSeq" id="WP_205721948.1">
    <property type="nucleotide sequence ID" value="NZ_CP070608.1"/>
</dbReference>
<dbReference type="EMBL" id="CP070608">
    <property type="protein sequence ID" value="QSE97437.1"/>
    <property type="molecule type" value="Genomic_DNA"/>
</dbReference>
<keyword evidence="1" id="KW-0732">Signal</keyword>
<sequence>MKRYIKLILTISVVALIGLLSGCDDDDSSDPVNNTEVERVFNLLSASGWNVSEVLVDDLDFSSTYAGLSLTFQEGTYNSVNGGAIFQSSGTWNFTSTSATQILLDGDLEMDVLEISENTLVVGLTWNQNTLGTGGRTASVSGNHVFTFTR</sequence>
<name>A0A975A1E2_9BACT</name>
<accession>A0A975A1E2</accession>
<reference evidence="2" key="1">
    <citation type="submission" date="2021-02" db="EMBL/GenBank/DDBJ databases">
        <title>Fulvivirga sp. S481 isolated from sea water.</title>
        <authorList>
            <person name="Bae S.S."/>
            <person name="Baek K."/>
        </authorList>
    </citation>
    <scope>NUCLEOTIDE SEQUENCE</scope>
    <source>
        <strain evidence="2">S481</strain>
    </source>
</reference>
<evidence type="ECO:0000313" key="2">
    <source>
        <dbReference type="EMBL" id="QSE97437.1"/>
    </source>
</evidence>
<feature type="chain" id="PRO_5036985131" description="Lipocalin-like domain-containing protein" evidence="1">
    <location>
        <begin position="23"/>
        <end position="150"/>
    </location>
</feature>
<feature type="signal peptide" evidence="1">
    <location>
        <begin position="1"/>
        <end position="22"/>
    </location>
</feature>
<evidence type="ECO:0000256" key="1">
    <source>
        <dbReference type="SAM" id="SignalP"/>
    </source>
</evidence>
<dbReference type="Proteomes" id="UP000662783">
    <property type="component" value="Chromosome"/>
</dbReference>
<dbReference type="AlphaFoldDB" id="A0A975A1E2"/>
<organism evidence="2 3">
    <name type="scientific">Fulvivirga lutea</name>
    <dbReference type="NCBI Taxonomy" id="2810512"/>
    <lineage>
        <taxon>Bacteria</taxon>
        <taxon>Pseudomonadati</taxon>
        <taxon>Bacteroidota</taxon>
        <taxon>Cytophagia</taxon>
        <taxon>Cytophagales</taxon>
        <taxon>Fulvivirgaceae</taxon>
        <taxon>Fulvivirga</taxon>
    </lineage>
</organism>
<dbReference type="KEGG" id="fuv:JR347_17945"/>
<keyword evidence="3" id="KW-1185">Reference proteome</keyword>
<evidence type="ECO:0008006" key="4">
    <source>
        <dbReference type="Google" id="ProtNLM"/>
    </source>
</evidence>
<gene>
    <name evidence="2" type="ORF">JR347_17945</name>
</gene>
<dbReference type="PROSITE" id="PS51257">
    <property type="entry name" value="PROKAR_LIPOPROTEIN"/>
    <property type="match status" value="1"/>
</dbReference>
<protein>
    <recommendedName>
        <fullName evidence="4">Lipocalin-like domain-containing protein</fullName>
    </recommendedName>
</protein>
<evidence type="ECO:0000313" key="3">
    <source>
        <dbReference type="Proteomes" id="UP000662783"/>
    </source>
</evidence>
<proteinExistence type="predicted"/>